<reference evidence="1" key="2">
    <citation type="journal article" date="2015" name="Fish Shellfish Immunol.">
        <title>Early steps in the European eel (Anguilla anguilla)-Vibrio vulnificus interaction in the gills: Role of the RtxA13 toxin.</title>
        <authorList>
            <person name="Callol A."/>
            <person name="Pajuelo D."/>
            <person name="Ebbesson L."/>
            <person name="Teles M."/>
            <person name="MacKenzie S."/>
            <person name="Amaro C."/>
        </authorList>
    </citation>
    <scope>NUCLEOTIDE SEQUENCE</scope>
</reference>
<organism evidence="1">
    <name type="scientific">Anguilla anguilla</name>
    <name type="common">European freshwater eel</name>
    <name type="synonym">Muraena anguilla</name>
    <dbReference type="NCBI Taxonomy" id="7936"/>
    <lineage>
        <taxon>Eukaryota</taxon>
        <taxon>Metazoa</taxon>
        <taxon>Chordata</taxon>
        <taxon>Craniata</taxon>
        <taxon>Vertebrata</taxon>
        <taxon>Euteleostomi</taxon>
        <taxon>Actinopterygii</taxon>
        <taxon>Neopterygii</taxon>
        <taxon>Teleostei</taxon>
        <taxon>Anguilliformes</taxon>
        <taxon>Anguillidae</taxon>
        <taxon>Anguilla</taxon>
    </lineage>
</organism>
<protein>
    <submittedName>
        <fullName evidence="1">Uncharacterized protein</fullName>
    </submittedName>
</protein>
<evidence type="ECO:0000313" key="1">
    <source>
        <dbReference type="EMBL" id="JAI05618.1"/>
    </source>
</evidence>
<dbReference type="EMBL" id="GBXM01002960">
    <property type="protein sequence ID" value="JAI05618.1"/>
    <property type="molecule type" value="Transcribed_RNA"/>
</dbReference>
<dbReference type="AlphaFoldDB" id="A0A0E9XS89"/>
<proteinExistence type="predicted"/>
<sequence>MLVFQYYSQLHNVSGKDIFFL</sequence>
<reference evidence="1" key="1">
    <citation type="submission" date="2014-11" db="EMBL/GenBank/DDBJ databases">
        <authorList>
            <person name="Amaro Gonzalez C."/>
        </authorList>
    </citation>
    <scope>NUCLEOTIDE SEQUENCE</scope>
</reference>
<name>A0A0E9XS89_ANGAN</name>
<accession>A0A0E9XS89</accession>